<dbReference type="InterPro" id="IPR011392">
    <property type="entry name" value="Tellurite-R_TerY"/>
</dbReference>
<dbReference type="RefSeq" id="WP_379045042.1">
    <property type="nucleotide sequence ID" value="NZ_JBHSKW010000051.1"/>
</dbReference>
<protein>
    <submittedName>
        <fullName evidence="2">VWA domain-containing protein</fullName>
    </submittedName>
</protein>
<dbReference type="InterPro" id="IPR036465">
    <property type="entry name" value="vWFA_dom_sf"/>
</dbReference>
<dbReference type="SUPFAM" id="SSF53300">
    <property type="entry name" value="vWA-like"/>
    <property type="match status" value="1"/>
</dbReference>
<dbReference type="Gene3D" id="3.40.50.410">
    <property type="entry name" value="von Willebrand factor, type A domain"/>
    <property type="match status" value="1"/>
</dbReference>
<dbReference type="SMART" id="SM00327">
    <property type="entry name" value="VWA"/>
    <property type="match status" value="1"/>
</dbReference>
<dbReference type="EMBL" id="JBHULV010000056">
    <property type="protein sequence ID" value="MFD2733547.1"/>
    <property type="molecule type" value="Genomic_DNA"/>
</dbReference>
<comment type="caution">
    <text evidence="2">The sequence shown here is derived from an EMBL/GenBank/DDBJ whole genome shotgun (WGS) entry which is preliminary data.</text>
</comment>
<accession>A0ABW5TXI5</accession>
<organism evidence="2 3">
    <name type="scientific">Pedobacter alpinus</name>
    <dbReference type="NCBI Taxonomy" id="1590643"/>
    <lineage>
        <taxon>Bacteria</taxon>
        <taxon>Pseudomonadati</taxon>
        <taxon>Bacteroidota</taxon>
        <taxon>Sphingobacteriia</taxon>
        <taxon>Sphingobacteriales</taxon>
        <taxon>Sphingobacteriaceae</taxon>
        <taxon>Pedobacter</taxon>
    </lineage>
</organism>
<evidence type="ECO:0000259" key="1">
    <source>
        <dbReference type="PROSITE" id="PS50234"/>
    </source>
</evidence>
<sequence>MSNITPFQGETPENFDTRCLCVLVLDTSYSMEGGPIDELNKGLLGFGDYLKSKNSTRFSVEVSIITFNSTIECVQEPALVDSMETTDKFPLKVAGSTKLVEGMRAAIKKVEDRKQWYRNNGIGFFRPWIVLMTDGYPDPGQDIDGLANEIKIGHKGKHFAFLPMGVEGSEQNFMNKISTPEFPPLPIDWQRFDDVFKWLSNSLDKVSQSTEGEVVKFDSVQDFTRTGWGGGDFTQTPI</sequence>
<keyword evidence="3" id="KW-1185">Reference proteome</keyword>
<dbReference type="InterPro" id="IPR002035">
    <property type="entry name" value="VWF_A"/>
</dbReference>
<gene>
    <name evidence="2" type="ORF">ACFSSE_17695</name>
</gene>
<dbReference type="Pfam" id="PF00092">
    <property type="entry name" value="VWA"/>
    <property type="match status" value="1"/>
</dbReference>
<dbReference type="PROSITE" id="PS50234">
    <property type="entry name" value="VWFA"/>
    <property type="match status" value="1"/>
</dbReference>
<name>A0ABW5TXI5_9SPHI</name>
<evidence type="ECO:0000313" key="3">
    <source>
        <dbReference type="Proteomes" id="UP001597546"/>
    </source>
</evidence>
<evidence type="ECO:0000313" key="2">
    <source>
        <dbReference type="EMBL" id="MFD2733547.1"/>
    </source>
</evidence>
<dbReference type="PIRSF" id="PIRSF020634">
    <property type="entry name" value="TerY_vWA"/>
    <property type="match status" value="1"/>
</dbReference>
<reference evidence="3" key="1">
    <citation type="journal article" date="2019" name="Int. J. Syst. Evol. Microbiol.">
        <title>The Global Catalogue of Microorganisms (GCM) 10K type strain sequencing project: providing services to taxonomists for standard genome sequencing and annotation.</title>
        <authorList>
            <consortium name="The Broad Institute Genomics Platform"/>
            <consortium name="The Broad Institute Genome Sequencing Center for Infectious Disease"/>
            <person name="Wu L."/>
            <person name="Ma J."/>
        </authorList>
    </citation>
    <scope>NUCLEOTIDE SEQUENCE [LARGE SCALE GENOMIC DNA]</scope>
    <source>
        <strain evidence="3">KCTC 42456</strain>
    </source>
</reference>
<dbReference type="Proteomes" id="UP001597546">
    <property type="component" value="Unassembled WGS sequence"/>
</dbReference>
<feature type="domain" description="VWFA" evidence="1">
    <location>
        <begin position="20"/>
        <end position="206"/>
    </location>
</feature>
<proteinExistence type="predicted"/>